<evidence type="ECO:0000313" key="2">
    <source>
        <dbReference type="EMBL" id="KAF2457506.1"/>
    </source>
</evidence>
<dbReference type="AlphaFoldDB" id="A0A6A6P0M3"/>
<feature type="region of interest" description="Disordered" evidence="1">
    <location>
        <begin position="262"/>
        <end position="290"/>
    </location>
</feature>
<accession>A0A6A6P0M3</accession>
<feature type="compositionally biased region" description="Polar residues" evidence="1">
    <location>
        <begin position="147"/>
        <end position="159"/>
    </location>
</feature>
<feature type="compositionally biased region" description="Low complexity" evidence="1">
    <location>
        <begin position="82"/>
        <end position="92"/>
    </location>
</feature>
<name>A0A6A6P0M3_9PEZI</name>
<feature type="region of interest" description="Disordered" evidence="1">
    <location>
        <begin position="341"/>
        <end position="381"/>
    </location>
</feature>
<keyword evidence="3" id="KW-1185">Reference proteome</keyword>
<feature type="compositionally biased region" description="Polar residues" evidence="1">
    <location>
        <begin position="96"/>
        <end position="110"/>
    </location>
</feature>
<organism evidence="2 3">
    <name type="scientific">Lineolata rhizophorae</name>
    <dbReference type="NCBI Taxonomy" id="578093"/>
    <lineage>
        <taxon>Eukaryota</taxon>
        <taxon>Fungi</taxon>
        <taxon>Dikarya</taxon>
        <taxon>Ascomycota</taxon>
        <taxon>Pezizomycotina</taxon>
        <taxon>Dothideomycetes</taxon>
        <taxon>Dothideomycetes incertae sedis</taxon>
        <taxon>Lineolatales</taxon>
        <taxon>Lineolataceae</taxon>
        <taxon>Lineolata</taxon>
    </lineage>
</organism>
<feature type="region of interest" description="Disordered" evidence="1">
    <location>
        <begin position="206"/>
        <end position="245"/>
    </location>
</feature>
<feature type="compositionally biased region" description="Polar residues" evidence="1">
    <location>
        <begin position="352"/>
        <end position="365"/>
    </location>
</feature>
<proteinExistence type="predicted"/>
<protein>
    <submittedName>
        <fullName evidence="2">Uncharacterized protein</fullName>
    </submittedName>
</protein>
<sequence>MPFLNFFVPNPEETDILLNEDLSDNEVAVRLMLLHYPSGIPYEREEARRRRYGEETRCDRPVGPEAQSSNFLLVPTSRRQRPSPLNLRLLPRCGSAQVSPASRTPGTGSTDRAYYADQEDNDDMHIDPPTPVVTITDCEAGQEPAGPSSQPQGVQSAATESHAADSTAEVPTVGHDPERESPLPGPTPPIWIPRARVGMYPPLSSPMSVVESDHPPARSPSAASDNFAESDSAIPQEHSPLRRQRRCTMSRVEALLLFRHQQHQEHTAAQQHSDNESEALSDVPPPFLPMEGFNRRRAATVAQAVFFPGQPTTMSPIAEALAIEDMLREMRIENARSRRALERLSAPESPVLEQSAQRNDGETSTGDGGIIPGLQPGDFDN</sequence>
<gene>
    <name evidence="2" type="ORF">BDY21DRAFT_371692</name>
</gene>
<dbReference type="EMBL" id="MU001680">
    <property type="protein sequence ID" value="KAF2457506.1"/>
    <property type="molecule type" value="Genomic_DNA"/>
</dbReference>
<feature type="region of interest" description="Disordered" evidence="1">
    <location>
        <begin position="75"/>
        <end position="190"/>
    </location>
</feature>
<dbReference type="Proteomes" id="UP000799766">
    <property type="component" value="Unassembled WGS sequence"/>
</dbReference>
<evidence type="ECO:0000313" key="3">
    <source>
        <dbReference type="Proteomes" id="UP000799766"/>
    </source>
</evidence>
<evidence type="ECO:0000256" key="1">
    <source>
        <dbReference type="SAM" id="MobiDB-lite"/>
    </source>
</evidence>
<reference evidence="2" key="1">
    <citation type="journal article" date="2020" name="Stud. Mycol.">
        <title>101 Dothideomycetes genomes: a test case for predicting lifestyles and emergence of pathogens.</title>
        <authorList>
            <person name="Haridas S."/>
            <person name="Albert R."/>
            <person name="Binder M."/>
            <person name="Bloem J."/>
            <person name="Labutti K."/>
            <person name="Salamov A."/>
            <person name="Andreopoulos B."/>
            <person name="Baker S."/>
            <person name="Barry K."/>
            <person name="Bills G."/>
            <person name="Bluhm B."/>
            <person name="Cannon C."/>
            <person name="Castanera R."/>
            <person name="Culley D."/>
            <person name="Daum C."/>
            <person name="Ezra D."/>
            <person name="Gonzalez J."/>
            <person name="Henrissat B."/>
            <person name="Kuo A."/>
            <person name="Liang C."/>
            <person name="Lipzen A."/>
            <person name="Lutzoni F."/>
            <person name="Magnuson J."/>
            <person name="Mondo S."/>
            <person name="Nolan M."/>
            <person name="Ohm R."/>
            <person name="Pangilinan J."/>
            <person name="Park H.-J."/>
            <person name="Ramirez L."/>
            <person name="Alfaro M."/>
            <person name="Sun H."/>
            <person name="Tritt A."/>
            <person name="Yoshinaga Y."/>
            <person name="Zwiers L.-H."/>
            <person name="Turgeon B."/>
            <person name="Goodwin S."/>
            <person name="Spatafora J."/>
            <person name="Crous P."/>
            <person name="Grigoriev I."/>
        </authorList>
    </citation>
    <scope>NUCLEOTIDE SEQUENCE</scope>
    <source>
        <strain evidence="2">ATCC 16933</strain>
    </source>
</reference>